<gene>
    <name evidence="13" type="ORF">VF08_14455</name>
</gene>
<keyword evidence="7" id="KW-0560">Oxidoreductase</keyword>
<evidence type="ECO:0000313" key="14">
    <source>
        <dbReference type="Proteomes" id="UP000222310"/>
    </source>
</evidence>
<protein>
    <submittedName>
        <fullName evidence="13">Nitrate reductase</fullName>
    </submittedName>
</protein>
<keyword evidence="5" id="KW-0500">Molybdenum</keyword>
<dbReference type="Pfam" id="PF04879">
    <property type="entry name" value="Molybdop_Fe4S4"/>
    <property type="match status" value="1"/>
</dbReference>
<evidence type="ECO:0000256" key="4">
    <source>
        <dbReference type="ARBA" id="ARBA00022485"/>
    </source>
</evidence>
<dbReference type="PROSITE" id="PS00932">
    <property type="entry name" value="MOLYBDOPTERIN_PROK_3"/>
    <property type="match status" value="1"/>
</dbReference>
<dbReference type="CDD" id="cd02791">
    <property type="entry name" value="MopB_CT_Nitrate-R-NapA-like"/>
    <property type="match status" value="1"/>
</dbReference>
<evidence type="ECO:0000259" key="12">
    <source>
        <dbReference type="PROSITE" id="PS51669"/>
    </source>
</evidence>
<feature type="region of interest" description="Disordered" evidence="11">
    <location>
        <begin position="551"/>
        <end position="583"/>
    </location>
</feature>
<dbReference type="AlphaFoldDB" id="A0A9Q6EL59"/>
<evidence type="ECO:0000256" key="6">
    <source>
        <dbReference type="ARBA" id="ARBA00022723"/>
    </source>
</evidence>
<sequence length="777" mass="86031">MSEFTKTLCPYCGVGCGLEVSPPAQLNKATNRDNEGNPIWRVRGDKTHPSSQGMVCVKGATIAESLDKNRLHYPMVRDSLDQEFRRVSWDEAFDIIIKRIQTVRLTQGPEAICMYGSGQFQTEDYYIAQKFMKGCLGSNNFDANSRLCMSSAVAGYIQSFGADGPPCCYEDLELTDCAFLIGTNAAECHPIAFNRLAKYHKKNRKVKMIVVDPRRTPTAEAADLHLAIRPGTDIDLLNGIAHLLMRWNYVDTMFVDDCTSNFPAYAEVIRHYPPEVVARECGISIEDLETAARYWGESQRVLSLWSMGINQSSEGTAKVRTIINLHLMTGQIGKPGAGPFSLTGQPNAMGGREAGGLAHLLPGYRLIKNPQHRAEVEEFWRLQPGQISPHPGLTAWDMITGLENNAVGLLWIAATNPAVSMPDLERTKKALWRSPFTIYQDAYYPTETTAYAHILLPAAQWGEKTGVMTNSERMVTLCQAFRQPPREAKPDWEIFAEVGRRLGFTKEFAFANSAEVYAEFVQLTKNCPCDMTGISHAQLQVQGPIQWPHPEEDAGTPGCGDAGKEDAGTRGCGDAGKEDAGTRGHGDAGIFSFSASPRLPISASPLQAKRLYTNLRFHTPDGRARFGAYYSKGLAEPPNPDYPFVLTTGRVYGHWHTQTRTGRIEKICKMYPQPFIEIHPRDAARLGIVDNQCVEVRSRRGQAQFPAKVTKAIAPGTVFVPMHWGYLWADNAEANALTHPESCPDSLQPELKACAVQLTPISLEVPLPNYQLQSSQR</sequence>
<evidence type="ECO:0000256" key="2">
    <source>
        <dbReference type="ARBA" id="ARBA00001966"/>
    </source>
</evidence>
<dbReference type="Gene3D" id="2.40.40.20">
    <property type="match status" value="1"/>
</dbReference>
<dbReference type="InterPro" id="IPR050123">
    <property type="entry name" value="Prok_molybdopt-oxidoreductase"/>
</dbReference>
<dbReference type="Gene3D" id="2.20.25.90">
    <property type="entry name" value="ADC-like domains"/>
    <property type="match status" value="1"/>
</dbReference>
<evidence type="ECO:0000256" key="11">
    <source>
        <dbReference type="SAM" id="MobiDB-lite"/>
    </source>
</evidence>
<keyword evidence="8" id="KW-0408">Iron</keyword>
<dbReference type="GO" id="GO:0051539">
    <property type="term" value="F:4 iron, 4 sulfur cluster binding"/>
    <property type="evidence" value="ECO:0007669"/>
    <property type="project" value="UniProtKB-KW"/>
</dbReference>
<dbReference type="Gene3D" id="3.40.50.740">
    <property type="match status" value="1"/>
</dbReference>
<dbReference type="InterPro" id="IPR006657">
    <property type="entry name" value="MoPterin_dinucl-bd_dom"/>
</dbReference>
<feature type="domain" description="4Fe-4S Mo/W bis-MGD-type" evidence="12">
    <location>
        <begin position="2"/>
        <end position="70"/>
    </location>
</feature>
<evidence type="ECO:0000256" key="5">
    <source>
        <dbReference type="ARBA" id="ARBA00022505"/>
    </source>
</evidence>
<proteinExistence type="inferred from homology"/>
<dbReference type="InterPro" id="IPR009010">
    <property type="entry name" value="Asp_de-COase-like_dom_sf"/>
</dbReference>
<dbReference type="Gene3D" id="3.40.228.10">
    <property type="entry name" value="Dimethylsulfoxide Reductase, domain 2"/>
    <property type="match status" value="1"/>
</dbReference>
<dbReference type="InterPro" id="IPR006656">
    <property type="entry name" value="Mopterin_OxRdtase"/>
</dbReference>
<evidence type="ECO:0000256" key="8">
    <source>
        <dbReference type="ARBA" id="ARBA00023004"/>
    </source>
</evidence>
<keyword evidence="6" id="KW-0479">Metal-binding</keyword>
<dbReference type="CDD" id="cd02754">
    <property type="entry name" value="MopB_Nitrate-R-NapA-like"/>
    <property type="match status" value="1"/>
</dbReference>
<dbReference type="GO" id="GO:0043546">
    <property type="term" value="F:molybdopterin cofactor binding"/>
    <property type="evidence" value="ECO:0007669"/>
    <property type="project" value="InterPro"/>
</dbReference>
<dbReference type="PANTHER" id="PTHR43105:SF9">
    <property type="entry name" value="NADPH-FE(3+) OXIDOREDUCTASE SUBUNIT ALPHA"/>
    <property type="match status" value="1"/>
</dbReference>
<dbReference type="GO" id="GO:0016491">
    <property type="term" value="F:oxidoreductase activity"/>
    <property type="evidence" value="ECO:0007669"/>
    <property type="project" value="UniProtKB-KW"/>
</dbReference>
<comment type="caution">
    <text evidence="13">The sequence shown here is derived from an EMBL/GenBank/DDBJ whole genome shotgun (WGS) entry which is preliminary data.</text>
</comment>
<dbReference type="SMART" id="SM00926">
    <property type="entry name" value="Molybdop_Fe4S4"/>
    <property type="match status" value="1"/>
</dbReference>
<keyword evidence="4" id="KW-0004">4Fe-4S</keyword>
<dbReference type="GO" id="GO:0016020">
    <property type="term" value="C:membrane"/>
    <property type="evidence" value="ECO:0007669"/>
    <property type="project" value="TreeGrafter"/>
</dbReference>
<organism evidence="13 14">
    <name type="scientific">Nostoc linckia z8</name>
    <dbReference type="NCBI Taxonomy" id="1628746"/>
    <lineage>
        <taxon>Bacteria</taxon>
        <taxon>Bacillati</taxon>
        <taxon>Cyanobacteriota</taxon>
        <taxon>Cyanophyceae</taxon>
        <taxon>Nostocales</taxon>
        <taxon>Nostocaceae</taxon>
        <taxon>Nostoc</taxon>
    </lineage>
</organism>
<dbReference type="InterPro" id="IPR006963">
    <property type="entry name" value="Mopterin_OxRdtase_4Fe-4S_dom"/>
</dbReference>
<name>A0A9Q6EL59_NOSLI</name>
<evidence type="ECO:0000256" key="7">
    <source>
        <dbReference type="ARBA" id="ARBA00023002"/>
    </source>
</evidence>
<accession>A0A9Q6EL59</accession>
<dbReference type="GO" id="GO:0046872">
    <property type="term" value="F:metal ion binding"/>
    <property type="evidence" value="ECO:0007669"/>
    <property type="project" value="UniProtKB-KW"/>
</dbReference>
<comment type="cofactor">
    <cofactor evidence="1">
        <name>Mo-bis(molybdopterin guanine dinucleotide)</name>
        <dbReference type="ChEBI" id="CHEBI:60539"/>
    </cofactor>
</comment>
<dbReference type="PANTHER" id="PTHR43105">
    <property type="entry name" value="RESPIRATORY NITRATE REDUCTASE"/>
    <property type="match status" value="1"/>
</dbReference>
<dbReference type="InterPro" id="IPR006655">
    <property type="entry name" value="Mopterin_OxRdtase_prok_CS"/>
</dbReference>
<dbReference type="PROSITE" id="PS51669">
    <property type="entry name" value="4FE4S_MOW_BIS_MGD"/>
    <property type="match status" value="1"/>
</dbReference>
<dbReference type="Pfam" id="PF00384">
    <property type="entry name" value="Molybdopterin"/>
    <property type="match status" value="1"/>
</dbReference>
<dbReference type="SUPFAM" id="SSF50692">
    <property type="entry name" value="ADC-like"/>
    <property type="match status" value="1"/>
</dbReference>
<keyword evidence="9" id="KW-0411">Iron-sulfur</keyword>
<dbReference type="InterPro" id="IPR027467">
    <property type="entry name" value="MopterinOxRdtase_cofactor_BS"/>
</dbReference>
<dbReference type="GeneID" id="57096810"/>
<dbReference type="Pfam" id="PF01568">
    <property type="entry name" value="Molydop_binding"/>
    <property type="match status" value="1"/>
</dbReference>
<keyword evidence="10" id="KW-0534">Nitrate assimilation</keyword>
<comment type="similarity">
    <text evidence="3">Belongs to the prokaryotic molybdopterin-containing oxidoreductase family. NasA/NapA/NarB subfamily.</text>
</comment>
<evidence type="ECO:0000256" key="3">
    <source>
        <dbReference type="ARBA" id="ARBA00008747"/>
    </source>
</evidence>
<dbReference type="EMBL" id="LAHD01000035">
    <property type="protein sequence ID" value="PHK03657.1"/>
    <property type="molecule type" value="Genomic_DNA"/>
</dbReference>
<dbReference type="SUPFAM" id="SSF53706">
    <property type="entry name" value="Formate dehydrogenase/DMSO reductase, domains 1-3"/>
    <property type="match status" value="1"/>
</dbReference>
<dbReference type="Proteomes" id="UP000222310">
    <property type="component" value="Unassembled WGS sequence"/>
</dbReference>
<reference evidence="13 14" key="1">
    <citation type="submission" date="2015-02" db="EMBL/GenBank/DDBJ databases">
        <title>Nostoc linckia genome annotation.</title>
        <authorList>
            <person name="Zhou Z."/>
        </authorList>
    </citation>
    <scope>NUCLEOTIDE SEQUENCE [LARGE SCALE GENOMIC DNA]</scope>
    <source>
        <strain evidence="14">z8</strain>
    </source>
</reference>
<evidence type="ECO:0000256" key="10">
    <source>
        <dbReference type="ARBA" id="ARBA00023063"/>
    </source>
</evidence>
<dbReference type="InterPro" id="IPR041957">
    <property type="entry name" value="CT_Nitrate-R-NapA-like"/>
</dbReference>
<dbReference type="RefSeq" id="WP_099069194.1">
    <property type="nucleotide sequence ID" value="NZ_LAHD01000035.1"/>
</dbReference>
<evidence type="ECO:0000313" key="13">
    <source>
        <dbReference type="EMBL" id="PHK03657.1"/>
    </source>
</evidence>
<comment type="cofactor">
    <cofactor evidence="2">
        <name>[4Fe-4S] cluster</name>
        <dbReference type="ChEBI" id="CHEBI:49883"/>
    </cofactor>
</comment>
<dbReference type="GO" id="GO:0042128">
    <property type="term" value="P:nitrate assimilation"/>
    <property type="evidence" value="ECO:0007669"/>
    <property type="project" value="UniProtKB-KW"/>
</dbReference>
<dbReference type="FunFam" id="3.40.228.10:FF:000002">
    <property type="entry name" value="Formate dehydrogenase subunit alpha"/>
    <property type="match status" value="1"/>
</dbReference>
<dbReference type="PROSITE" id="PS00551">
    <property type="entry name" value="MOLYBDOPTERIN_PROK_1"/>
    <property type="match status" value="1"/>
</dbReference>
<evidence type="ECO:0000256" key="9">
    <source>
        <dbReference type="ARBA" id="ARBA00023014"/>
    </source>
</evidence>
<evidence type="ECO:0000256" key="1">
    <source>
        <dbReference type="ARBA" id="ARBA00001942"/>
    </source>
</evidence>
<dbReference type="FunFam" id="2.40.40.20:FF:000005">
    <property type="entry name" value="Periplasmic nitrate reductase"/>
    <property type="match status" value="1"/>
</dbReference>